<feature type="compositionally biased region" description="Low complexity" evidence="2">
    <location>
        <begin position="707"/>
        <end position="723"/>
    </location>
</feature>
<evidence type="ECO:0008006" key="7">
    <source>
        <dbReference type="Google" id="ProtNLM"/>
    </source>
</evidence>
<reference evidence="6" key="1">
    <citation type="journal article" date="2014" name="Proc. Natl. Acad. Sci. U.S.A.">
        <title>Extensive sampling of basidiomycete genomes demonstrates inadequacy of the white-rot/brown-rot paradigm for wood decay fungi.</title>
        <authorList>
            <person name="Riley R."/>
            <person name="Salamov A.A."/>
            <person name="Brown D.W."/>
            <person name="Nagy L.G."/>
            <person name="Floudas D."/>
            <person name="Held B.W."/>
            <person name="Levasseur A."/>
            <person name="Lombard V."/>
            <person name="Morin E."/>
            <person name="Otillar R."/>
            <person name="Lindquist E.A."/>
            <person name="Sun H."/>
            <person name="LaButti K.M."/>
            <person name="Schmutz J."/>
            <person name="Jabbour D."/>
            <person name="Luo H."/>
            <person name="Baker S.E."/>
            <person name="Pisabarro A.G."/>
            <person name="Walton J.D."/>
            <person name="Blanchette R.A."/>
            <person name="Henrissat B."/>
            <person name="Martin F."/>
            <person name="Cullen D."/>
            <person name="Hibbett D.S."/>
            <person name="Grigoriev I.V."/>
        </authorList>
    </citation>
    <scope>NUCLEOTIDE SEQUENCE [LARGE SCALE GENOMIC DNA]</scope>
    <source>
        <strain evidence="6">FD-172 SS1</strain>
    </source>
</reference>
<keyword evidence="1" id="KW-0175">Coiled coil</keyword>
<feature type="region of interest" description="Disordered" evidence="2">
    <location>
        <begin position="1"/>
        <end position="52"/>
    </location>
</feature>
<feature type="compositionally biased region" description="Polar residues" evidence="2">
    <location>
        <begin position="1087"/>
        <end position="1099"/>
    </location>
</feature>
<dbReference type="SMART" id="SM00233">
    <property type="entry name" value="PH"/>
    <property type="match status" value="1"/>
</dbReference>
<feature type="compositionally biased region" description="Polar residues" evidence="2">
    <location>
        <begin position="747"/>
        <end position="771"/>
    </location>
</feature>
<dbReference type="InterPro" id="IPR035999">
    <property type="entry name" value="Sec7_dom_sf"/>
</dbReference>
<dbReference type="PROSITE" id="PS50003">
    <property type="entry name" value="PH_DOMAIN"/>
    <property type="match status" value="1"/>
</dbReference>
<feature type="compositionally biased region" description="Pro residues" evidence="2">
    <location>
        <begin position="119"/>
        <end position="128"/>
    </location>
</feature>
<feature type="region of interest" description="Disordered" evidence="2">
    <location>
        <begin position="986"/>
        <end position="1099"/>
    </location>
</feature>
<dbReference type="InterPro" id="IPR041681">
    <property type="entry name" value="PH_9"/>
</dbReference>
<feature type="domain" description="SEC7" evidence="4">
    <location>
        <begin position="820"/>
        <end position="995"/>
    </location>
</feature>
<feature type="compositionally biased region" description="Polar residues" evidence="2">
    <location>
        <begin position="1016"/>
        <end position="1029"/>
    </location>
</feature>
<feature type="compositionally biased region" description="Polar residues" evidence="2">
    <location>
        <begin position="1173"/>
        <end position="1187"/>
    </location>
</feature>
<dbReference type="EMBL" id="KL198016">
    <property type="protein sequence ID" value="KDQ21537.1"/>
    <property type="molecule type" value="Genomic_DNA"/>
</dbReference>
<feature type="region of interest" description="Disordered" evidence="2">
    <location>
        <begin position="75"/>
        <end position="521"/>
    </location>
</feature>
<dbReference type="FunCoup" id="A0A067NBM7">
    <property type="interactions" value="29"/>
</dbReference>
<dbReference type="GO" id="GO:0005085">
    <property type="term" value="F:guanyl-nucleotide exchange factor activity"/>
    <property type="evidence" value="ECO:0007669"/>
    <property type="project" value="InterPro"/>
</dbReference>
<dbReference type="InterPro" id="IPR001849">
    <property type="entry name" value="PH_domain"/>
</dbReference>
<dbReference type="Pfam" id="PF15410">
    <property type="entry name" value="PH_9"/>
    <property type="match status" value="1"/>
</dbReference>
<feature type="compositionally biased region" description="Polar residues" evidence="2">
    <location>
        <begin position="271"/>
        <end position="282"/>
    </location>
</feature>
<feature type="domain" description="PH" evidence="3">
    <location>
        <begin position="1263"/>
        <end position="1388"/>
    </location>
</feature>
<feature type="region of interest" description="Disordered" evidence="2">
    <location>
        <begin position="1427"/>
        <end position="1458"/>
    </location>
</feature>
<evidence type="ECO:0000259" key="3">
    <source>
        <dbReference type="PROSITE" id="PS50003"/>
    </source>
</evidence>
<dbReference type="SMART" id="SM00222">
    <property type="entry name" value="Sec7"/>
    <property type="match status" value="1"/>
</dbReference>
<keyword evidence="6" id="KW-1185">Reference proteome</keyword>
<dbReference type="InterPro" id="IPR000904">
    <property type="entry name" value="Sec7_dom"/>
</dbReference>
<organism evidence="5 6">
    <name type="scientific">Botryobasidium botryosum (strain FD-172 SS1)</name>
    <dbReference type="NCBI Taxonomy" id="930990"/>
    <lineage>
        <taxon>Eukaryota</taxon>
        <taxon>Fungi</taxon>
        <taxon>Dikarya</taxon>
        <taxon>Basidiomycota</taxon>
        <taxon>Agaricomycotina</taxon>
        <taxon>Agaricomycetes</taxon>
        <taxon>Cantharellales</taxon>
        <taxon>Botryobasidiaceae</taxon>
        <taxon>Botryobasidium</taxon>
    </lineage>
</organism>
<dbReference type="OrthoDB" id="2157641at2759"/>
<evidence type="ECO:0000256" key="1">
    <source>
        <dbReference type="SAM" id="Coils"/>
    </source>
</evidence>
<dbReference type="PANTHER" id="PTHR10663">
    <property type="entry name" value="GUANYL-NUCLEOTIDE EXCHANGE FACTOR"/>
    <property type="match status" value="1"/>
</dbReference>
<feature type="region of interest" description="Disordered" evidence="2">
    <location>
        <begin position="1570"/>
        <end position="1593"/>
    </location>
</feature>
<dbReference type="PROSITE" id="PS50190">
    <property type="entry name" value="SEC7"/>
    <property type="match status" value="1"/>
</dbReference>
<dbReference type="PANTHER" id="PTHR10663:SF373">
    <property type="entry name" value="PH AND SEC7 DOMAIN-CONTAINING PROTEIN C11E3.11C"/>
    <property type="match status" value="1"/>
</dbReference>
<dbReference type="Gene3D" id="1.10.1000.11">
    <property type="entry name" value="Arf Nucleotide-binding Site Opener,domain 2"/>
    <property type="match status" value="1"/>
</dbReference>
<sequence length="1642" mass="177574">MASFFRPSSSPHPRPSPRIPSFRPSAPPASPQGLTFADFPDPNNRRVSRTDIDFEQALRMDSTVMLTEGRDVNALGAGALTTPPPLPSFRSDLNSSSPSSSHRGPSSHSRSYHKQSGHPPTPIIVPPTPDERPDHAAAPVAPPSRCFSPFDQSYDVDDHDLQTKRRSMFRSPGTSSSPDLAALVRKARERGGIVNPSPDGLPGFRLEESADADNSVPHASSSRAAYHLAPGPSEHHRLKPSSSSSSLYSIVSSPSHSTVKRRPSTEELPDLSTSPSPSNASRTMKAKTAKAEKVLGVTGGFNGSSAGSSPDRSMSKTVGREAGKGKLKTQTRAFFGKMLGHTVREKSSKGDSHSMPNSPKPQVSPPLMSAFDHPPPQPFGRSPMPPGYQVIPMDVFTSPPTSHKRRSRSKTTDKPLPPIQHPPSDDEGDIVLFRTDSMPTDPPDKGPVARLRQNPNAKSGALRRRSLSVGDLKTTRSFGVPGSSQRTSSDLDKPMPETPQSDEMRNSSEGPRSSISGSPLRDWDIAMKGILKSDFSREFTGLTTPPSPSQPSPSSRPQTADVLMRSLDPEPQAGSAASRLRRARSNTTDAAHPAAPSPLRAPPLVPQRSTPHLGAPSAARSLEIDRSQFQNFGDAFPPPPTTSIGLGRPSFARRPSTGGPPLPPGTTKTTDSGIILNFTPRTSSLRHGGRPTVTASTFASANPRVASLRTQSRTGQSSTSSSTKSRKHADSGLGSGSHFRDAAGIWTSGTSSVHESPQLRIQSHSAASSSEPALVPVPPSAYGRPSVDDEHLMHPGRSTIRLVSSPHTSEVPLSPISSRRTPETSTDDLPLSRYSLPPVRTGSIRGDDIDSRGKELAAKCWAEDDTFLTQEKIAEWLGGIGEINKIALQYYVDYFDFANMRLDAAFRHLVSKLYLKAETQQVDRILYEFSRRYWECNPGTVYGSIDVIHAVTYSLLLLNTDLHVADLASHMSRNQFLRNTMATIHAQQERQEMPRPTSPDSVHEDEDGVHGIGSEGTESISDSAPSTVRSRSKRSESVTSWQSITKDVLPLGADQSSPQLSAPSKPSSKNPPASPSPAGESEPRTFGRSSFNLPSYGTNGKSWDSEIEAVLKEMYTAVKNQQILMPQLTVGRTSMSSLSPQVVLRARSQRSFNGQPDRLTTLKRGSIRGLQTLLGNQSPYGSNSSGSVDGRISPSPSFATSVGDGLSAASSTLFAPTLGFASNLSHTIIKEAQEDDTHSLGSANTASTSVSITDEELALLGAPWAKEGMLQRKQYWESTGKRAKGKSWMSVFVVIQKGELSMFTFGDGGGSGFSGGSIGGGNWLSNAQPVGKVLLAHALAHSLPPPGYNRNRPYCFVLTLSNGGVYFFQAGTEDLVNEWVSTCNYWAARQSKEPLSGGVSNMEYGWNRIADALQSEDSELPRALKGTADDSMSIRSHRSKLTKRNWPDGSPHGTGRGHGFTLDRAFVNEWKAPMPPTIASTHDEEAQMEALQKQASSLKQELEKHNELHQLMLTLYQPRSANTTKALANWERKSQYLLTEIVKYDHYVDSLRTAMTLRLKRRGDKVLEQALSGSPTRTRHGEENTTANSERSGVGKLSIGMKSNAAFNQEDTIQETEEPVTPVPSVTTFAASHRRERAEHNN</sequence>
<feature type="compositionally biased region" description="Low complexity" evidence="2">
    <location>
        <begin position="507"/>
        <end position="519"/>
    </location>
</feature>
<name>A0A067NBM7_BOTB1</name>
<dbReference type="GO" id="GO:0032012">
    <property type="term" value="P:regulation of ARF protein signal transduction"/>
    <property type="evidence" value="ECO:0007669"/>
    <property type="project" value="InterPro"/>
</dbReference>
<dbReference type="Pfam" id="PF01369">
    <property type="entry name" value="Sec7"/>
    <property type="match status" value="1"/>
</dbReference>
<feature type="compositionally biased region" description="Low complexity" evidence="2">
    <location>
        <begin position="241"/>
        <end position="257"/>
    </location>
</feature>
<evidence type="ECO:0000313" key="5">
    <source>
        <dbReference type="EMBL" id="KDQ21537.1"/>
    </source>
</evidence>
<feature type="coiled-coil region" evidence="1">
    <location>
        <begin position="1481"/>
        <end position="1508"/>
    </location>
</feature>
<feature type="compositionally biased region" description="Pro residues" evidence="2">
    <location>
        <begin position="373"/>
        <end position="386"/>
    </location>
</feature>
<evidence type="ECO:0000259" key="4">
    <source>
        <dbReference type="PROSITE" id="PS50190"/>
    </source>
</evidence>
<dbReference type="STRING" id="930990.A0A067NBM7"/>
<evidence type="ECO:0000313" key="6">
    <source>
        <dbReference type="Proteomes" id="UP000027195"/>
    </source>
</evidence>
<accession>A0A067NBM7</accession>
<dbReference type="InterPro" id="IPR023394">
    <property type="entry name" value="Sec7_C_sf"/>
</dbReference>
<dbReference type="HOGENOM" id="CLU_002952_0_0_1"/>
<feature type="compositionally biased region" description="Basic and acidic residues" evidence="2">
    <location>
        <begin position="342"/>
        <end position="352"/>
    </location>
</feature>
<dbReference type="SUPFAM" id="SSF50729">
    <property type="entry name" value="PH domain-like"/>
    <property type="match status" value="1"/>
</dbReference>
<feature type="region of interest" description="Disordered" evidence="2">
    <location>
        <begin position="536"/>
        <end position="832"/>
    </location>
</feature>
<feature type="region of interest" description="Disordered" evidence="2">
    <location>
        <begin position="1609"/>
        <end position="1642"/>
    </location>
</feature>
<proteinExistence type="predicted"/>
<feature type="compositionally biased region" description="Pro residues" evidence="2">
    <location>
        <begin position="595"/>
        <end position="605"/>
    </location>
</feature>
<gene>
    <name evidence="5" type="ORF">BOTBODRAFT_50158</name>
</gene>
<feature type="region of interest" description="Disordered" evidence="2">
    <location>
        <begin position="1173"/>
        <end position="1196"/>
    </location>
</feature>
<dbReference type="InParanoid" id="A0A067NBM7"/>
<protein>
    <recommendedName>
        <fullName evidence="7">SEC7 domain-containing protein</fullName>
    </recommendedName>
</protein>
<feature type="compositionally biased region" description="Polar residues" evidence="2">
    <location>
        <begin position="303"/>
        <end position="316"/>
    </location>
</feature>
<feature type="compositionally biased region" description="Low complexity" evidence="2">
    <location>
        <begin position="1061"/>
        <end position="1080"/>
    </location>
</feature>
<dbReference type="SUPFAM" id="SSF48425">
    <property type="entry name" value="Sec7 domain"/>
    <property type="match status" value="1"/>
</dbReference>
<evidence type="ECO:0000256" key="2">
    <source>
        <dbReference type="SAM" id="MobiDB-lite"/>
    </source>
</evidence>
<dbReference type="InterPro" id="IPR011993">
    <property type="entry name" value="PH-like_dom_sf"/>
</dbReference>
<dbReference type="Gene3D" id="2.30.29.30">
    <property type="entry name" value="Pleckstrin-homology domain (PH domain)/Phosphotyrosine-binding domain (PTB)"/>
    <property type="match status" value="1"/>
</dbReference>
<dbReference type="Proteomes" id="UP000027195">
    <property type="component" value="Unassembled WGS sequence"/>
</dbReference>
<feature type="compositionally biased region" description="Low complexity" evidence="2">
    <location>
        <begin position="88"/>
        <end position="109"/>
    </location>
</feature>